<proteinExistence type="predicted"/>
<keyword evidence="1" id="KW-0472">Membrane</keyword>
<feature type="transmembrane region" description="Helical" evidence="1">
    <location>
        <begin position="70"/>
        <end position="90"/>
    </location>
</feature>
<feature type="transmembrane region" description="Helical" evidence="1">
    <location>
        <begin position="162"/>
        <end position="187"/>
    </location>
</feature>
<protein>
    <submittedName>
        <fullName evidence="2">Acyl-CoA synthetase</fullName>
    </submittedName>
</protein>
<dbReference type="Proteomes" id="UP001300496">
    <property type="component" value="Unassembled WGS sequence"/>
</dbReference>
<dbReference type="EMBL" id="JAODOR010000014">
    <property type="protein sequence ID" value="MCT9003038.1"/>
    <property type="molecule type" value="Genomic_DNA"/>
</dbReference>
<evidence type="ECO:0000256" key="1">
    <source>
        <dbReference type="SAM" id="Phobius"/>
    </source>
</evidence>
<evidence type="ECO:0000313" key="3">
    <source>
        <dbReference type="Proteomes" id="UP001300496"/>
    </source>
</evidence>
<keyword evidence="1" id="KW-0812">Transmembrane</keyword>
<dbReference type="RefSeq" id="WP_261607569.1">
    <property type="nucleotide sequence ID" value="NZ_JAODOR010000014.1"/>
</dbReference>
<reference evidence="2 3" key="1">
    <citation type="journal article" date="2024" name="Int. J. Syst. Evol. Microbiol.">
        <title>Microbacterium memoriense sp. nov., a member of the Actinomycetota from marine beach sediment of the north coast of Portugal.</title>
        <authorList>
            <person name="Santos J.D.N.D."/>
            <person name="Klimek D."/>
            <person name="Calusinska M."/>
            <person name="Lobo-da-Cunha A."/>
            <person name="Catita J."/>
            <person name="Goncalves H."/>
            <person name="Gonzalez I."/>
            <person name="Lage O.M."/>
        </authorList>
    </citation>
    <scope>NUCLEOTIDE SEQUENCE [LARGE SCALE GENOMIC DNA]</scope>
    <source>
        <strain evidence="2 3">PMIC_1C1B</strain>
    </source>
</reference>
<feature type="transmembrane region" description="Helical" evidence="1">
    <location>
        <begin position="39"/>
        <end position="63"/>
    </location>
</feature>
<evidence type="ECO:0000313" key="2">
    <source>
        <dbReference type="EMBL" id="MCT9003038.1"/>
    </source>
</evidence>
<name>A0ABT2PH39_9MICO</name>
<feature type="transmembrane region" description="Helical" evidence="1">
    <location>
        <begin position="130"/>
        <end position="150"/>
    </location>
</feature>
<keyword evidence="3" id="KW-1185">Reference proteome</keyword>
<organism evidence="2 3">
    <name type="scientific">Microbacterium memoriense</name>
    <dbReference type="NCBI Taxonomy" id="2978350"/>
    <lineage>
        <taxon>Bacteria</taxon>
        <taxon>Bacillati</taxon>
        <taxon>Actinomycetota</taxon>
        <taxon>Actinomycetes</taxon>
        <taxon>Micrococcales</taxon>
        <taxon>Microbacteriaceae</taxon>
        <taxon>Microbacterium</taxon>
    </lineage>
</organism>
<sequence length="212" mass="21785">MSENPARTFAVRHVQLGRALFAAVAAIMVTFSADHSAEVGLAVFSGWAIATALVLLIGAGLAYPRGRRALPVLLGVLTMLAGMIGGLPGIRSTTLFFVLVITWALATGIAEVAFGIHGRRTGVPEARDSVLIGIFTIALGIGLLIVNPAYRLDYVIDAAGSFTLTGIVIAVGIFGAYAAIVAVFLGIAGFSPRREPAASVAPATDRPVGESA</sequence>
<feature type="transmembrane region" description="Helical" evidence="1">
    <location>
        <begin position="16"/>
        <end position="33"/>
    </location>
</feature>
<keyword evidence="1" id="KW-1133">Transmembrane helix</keyword>
<accession>A0ABT2PH39</accession>
<feature type="transmembrane region" description="Helical" evidence="1">
    <location>
        <begin position="96"/>
        <end position="118"/>
    </location>
</feature>
<comment type="caution">
    <text evidence="2">The sequence shown here is derived from an EMBL/GenBank/DDBJ whole genome shotgun (WGS) entry which is preliminary data.</text>
</comment>
<gene>
    <name evidence="2" type="ORF">N4R40_11755</name>
</gene>